<organism evidence="2 3">
    <name type="scientific">Rothia dentocariosa</name>
    <dbReference type="NCBI Taxonomy" id="2047"/>
    <lineage>
        <taxon>Bacteria</taxon>
        <taxon>Bacillati</taxon>
        <taxon>Actinomycetota</taxon>
        <taxon>Actinomycetes</taxon>
        <taxon>Micrococcales</taxon>
        <taxon>Micrococcaceae</taxon>
        <taxon>Rothia</taxon>
    </lineage>
</organism>
<reference evidence="2 3" key="1">
    <citation type="submission" date="2018-12" db="EMBL/GenBank/DDBJ databases">
        <authorList>
            <consortium name="Pathogen Informatics"/>
        </authorList>
    </citation>
    <scope>NUCLEOTIDE SEQUENCE [LARGE SCALE GENOMIC DNA]</scope>
    <source>
        <strain evidence="2 3">NCTC10918</strain>
    </source>
</reference>
<name>A0A448UWG6_9MICC</name>
<dbReference type="EMBL" id="LR134521">
    <property type="protein sequence ID" value="VEJ30194.1"/>
    <property type="molecule type" value="Genomic_DNA"/>
</dbReference>
<dbReference type="Pfam" id="PF14012">
    <property type="entry name" value="DUF4229"/>
    <property type="match status" value="1"/>
</dbReference>
<sequence>MLHTLSITNNENCQIICDVPGVPHLVCLGAYCNPDTLDVMNLFKYTLLRLGLVVVLFYLFMLIDAGIFIAGPAAILCAFALAYIFFPKLHAAASADMRKIFKRAPTIKNKDEAENRTLEDQLVDEHKKVSGEDF</sequence>
<accession>A0A448UWG6</accession>
<evidence type="ECO:0000256" key="1">
    <source>
        <dbReference type="SAM" id="Phobius"/>
    </source>
</evidence>
<gene>
    <name evidence="2" type="ORF">NCTC10918_01471</name>
</gene>
<keyword evidence="1" id="KW-1133">Transmembrane helix</keyword>
<dbReference type="AlphaFoldDB" id="A0A448UWG6"/>
<evidence type="ECO:0000313" key="3">
    <source>
        <dbReference type="Proteomes" id="UP000270988"/>
    </source>
</evidence>
<evidence type="ECO:0000313" key="2">
    <source>
        <dbReference type="EMBL" id="VEJ30194.1"/>
    </source>
</evidence>
<feature type="transmembrane region" description="Helical" evidence="1">
    <location>
        <begin position="42"/>
        <end position="61"/>
    </location>
</feature>
<dbReference type="InterPro" id="IPR025323">
    <property type="entry name" value="DUF4229"/>
</dbReference>
<proteinExistence type="predicted"/>
<keyword evidence="1" id="KW-0472">Membrane</keyword>
<protein>
    <recommendedName>
        <fullName evidence="4">DUF4229 domain-containing protein</fullName>
    </recommendedName>
</protein>
<feature type="transmembrane region" description="Helical" evidence="1">
    <location>
        <begin position="67"/>
        <end position="86"/>
    </location>
</feature>
<evidence type="ECO:0008006" key="4">
    <source>
        <dbReference type="Google" id="ProtNLM"/>
    </source>
</evidence>
<dbReference type="Proteomes" id="UP000270988">
    <property type="component" value="Chromosome"/>
</dbReference>
<keyword evidence="1" id="KW-0812">Transmembrane</keyword>